<feature type="region of interest" description="Disordered" evidence="1">
    <location>
        <begin position="151"/>
        <end position="184"/>
    </location>
</feature>
<dbReference type="OrthoDB" id="9181540at2"/>
<evidence type="ECO:0000313" key="3">
    <source>
        <dbReference type="EMBL" id="GEC94060.1"/>
    </source>
</evidence>
<feature type="region of interest" description="Disordered" evidence="1">
    <location>
        <begin position="47"/>
        <end position="84"/>
    </location>
</feature>
<reference evidence="3 4" key="1">
    <citation type="submission" date="2019-06" db="EMBL/GenBank/DDBJ databases">
        <title>Whole genome shotgun sequence of Zoogloea ramigera NBRC 15342.</title>
        <authorList>
            <person name="Hosoyama A."/>
            <person name="Uohara A."/>
            <person name="Ohji S."/>
            <person name="Ichikawa N."/>
        </authorList>
    </citation>
    <scope>NUCLEOTIDE SEQUENCE [LARGE SCALE GENOMIC DNA]</scope>
    <source>
        <strain evidence="3 4">NBRC 15342</strain>
    </source>
</reference>
<name>A0A4Y4CTZ7_ZOORA</name>
<evidence type="ECO:0000256" key="1">
    <source>
        <dbReference type="SAM" id="MobiDB-lite"/>
    </source>
</evidence>
<proteinExistence type="predicted"/>
<dbReference type="AlphaFoldDB" id="A0A4Y4CTZ7"/>
<sequence length="184" mass="19276">MSRSLLILALLGSLAVLPTTEALALDRGKTAGAGAARQATSRQAVPFGGAYAPSQAGKRPQDLQRPGAGNCGPRAKAGAGRVTRQDAAGKVHVFNDPAGLANRNGNIYADCNAPRPTMRPGSKAAKPATAYNRSTNTLKAARDGYINRSATSAMMPRKAPSMYDPATGVLRPPKKLNDYQIYQQ</sequence>
<gene>
    <name evidence="3" type="ORF">ZRA01_01330</name>
</gene>
<protein>
    <submittedName>
        <fullName evidence="3">Uncharacterized protein</fullName>
    </submittedName>
</protein>
<feature type="signal peptide" evidence="2">
    <location>
        <begin position="1"/>
        <end position="24"/>
    </location>
</feature>
<feature type="chain" id="PRO_5021424595" evidence="2">
    <location>
        <begin position="25"/>
        <end position="184"/>
    </location>
</feature>
<keyword evidence="4" id="KW-1185">Reference proteome</keyword>
<dbReference type="Proteomes" id="UP000318422">
    <property type="component" value="Unassembled WGS sequence"/>
</dbReference>
<evidence type="ECO:0000313" key="4">
    <source>
        <dbReference type="Proteomes" id="UP000318422"/>
    </source>
</evidence>
<organism evidence="3 4">
    <name type="scientific">Zoogloea ramigera</name>
    <dbReference type="NCBI Taxonomy" id="350"/>
    <lineage>
        <taxon>Bacteria</taxon>
        <taxon>Pseudomonadati</taxon>
        <taxon>Pseudomonadota</taxon>
        <taxon>Betaproteobacteria</taxon>
        <taxon>Rhodocyclales</taxon>
        <taxon>Zoogloeaceae</taxon>
        <taxon>Zoogloea</taxon>
    </lineage>
</organism>
<keyword evidence="2" id="KW-0732">Signal</keyword>
<dbReference type="EMBL" id="BJNV01000002">
    <property type="protein sequence ID" value="GEC94060.1"/>
    <property type="molecule type" value="Genomic_DNA"/>
</dbReference>
<accession>A0A4Y4CTZ7</accession>
<evidence type="ECO:0000256" key="2">
    <source>
        <dbReference type="SAM" id="SignalP"/>
    </source>
</evidence>
<dbReference type="RefSeq" id="WP_141348817.1">
    <property type="nucleotide sequence ID" value="NZ_BJNV01000002.1"/>
</dbReference>
<comment type="caution">
    <text evidence="3">The sequence shown here is derived from an EMBL/GenBank/DDBJ whole genome shotgun (WGS) entry which is preliminary data.</text>
</comment>